<dbReference type="Gene3D" id="3.40.630.190">
    <property type="entry name" value="LCP protein"/>
    <property type="match status" value="1"/>
</dbReference>
<feature type="compositionally biased region" description="Basic and acidic residues" evidence="2">
    <location>
        <begin position="1"/>
        <end position="25"/>
    </location>
</feature>
<keyword evidence="3" id="KW-0812">Transmembrane</keyword>
<keyword evidence="3" id="KW-0472">Membrane</keyword>
<dbReference type="InterPro" id="IPR004474">
    <property type="entry name" value="LytR_CpsA_psr"/>
</dbReference>
<comment type="similarity">
    <text evidence="1">Belongs to the LytR/CpsA/Psr (LCP) family.</text>
</comment>
<keyword evidence="6" id="KW-1185">Reference proteome</keyword>
<feature type="region of interest" description="Disordered" evidence="2">
    <location>
        <begin position="1"/>
        <end position="44"/>
    </location>
</feature>
<dbReference type="NCBIfam" id="TIGR00350">
    <property type="entry name" value="lytR_cpsA_psr"/>
    <property type="match status" value="1"/>
</dbReference>
<feature type="compositionally biased region" description="Basic and acidic residues" evidence="2">
    <location>
        <begin position="81"/>
        <end position="101"/>
    </location>
</feature>
<dbReference type="PANTHER" id="PTHR33392">
    <property type="entry name" value="POLYISOPRENYL-TEICHOIC ACID--PEPTIDOGLYCAN TEICHOIC ACID TRANSFERASE TAGU"/>
    <property type="match status" value="1"/>
</dbReference>
<evidence type="ECO:0000313" key="5">
    <source>
        <dbReference type="EMBL" id="SJZ69634.1"/>
    </source>
</evidence>
<accession>A0A1T4MS55</accession>
<reference evidence="5 6" key="1">
    <citation type="submission" date="2017-02" db="EMBL/GenBank/DDBJ databases">
        <authorList>
            <person name="Peterson S.W."/>
        </authorList>
    </citation>
    <scope>NUCLEOTIDE SEQUENCE [LARGE SCALE GENOMIC DNA]</scope>
    <source>
        <strain evidence="5 6">ATCC 51222</strain>
    </source>
</reference>
<gene>
    <name evidence="5" type="ORF">SAMN02745114_01354</name>
</gene>
<evidence type="ECO:0000259" key="4">
    <source>
        <dbReference type="Pfam" id="PF03816"/>
    </source>
</evidence>
<evidence type="ECO:0000256" key="3">
    <source>
        <dbReference type="SAM" id="Phobius"/>
    </source>
</evidence>
<feature type="domain" description="Cell envelope-related transcriptional attenuator" evidence="4">
    <location>
        <begin position="187"/>
        <end position="337"/>
    </location>
</feature>
<name>A0A1T4MS55_9FIRM</name>
<dbReference type="AlphaFoldDB" id="A0A1T4MS55"/>
<dbReference type="STRING" id="290054.SAMN02745114_01354"/>
<keyword evidence="3" id="KW-1133">Transmembrane helix</keyword>
<dbReference type="RefSeq" id="WP_078768819.1">
    <property type="nucleotide sequence ID" value="NZ_FUWW01000015.1"/>
</dbReference>
<sequence length="429" mass="48617">MPRFEKEGFNPKKRIDNDSRDRSVPVDEDYFSQNDFNSDDVIDNQNTADYDLDAFMQELDEPQRSNRQSVNDFVPQVYLDEDAKRRKENEERARQRRETTRPPRRKRRKGSRPNNAKNIFRAVLAVVLALIIGAGCFVCNAMGKVTYDDTRKNQYVSKSDLTRSSSVTNILLLGVDARNPKDDTASRSDSMMLISIDKAHNCIKMVSFLRDTWVYIPCVDKKQRLNAACQYDGYNGVVDTIEYNFGIDIDGYVVADFEMFKVLVDSIGGVEVEVTEKEAKEVTSHKGRYGNVKLDAGKYKLTGEQALAYCRIRKIDTDFMRAYRQRTVMQAILKSVKSANPVKLAMMATKAAPYIQTNLSKAKIISAGMKALPCISDMAEVRVPFDGTWQYATIGGASVITIDVDKNKEKLQDLIYNKSAAEIRAEQSK</sequence>
<proteinExistence type="inferred from homology"/>
<dbReference type="EMBL" id="FUWW01000015">
    <property type="protein sequence ID" value="SJZ69634.1"/>
    <property type="molecule type" value="Genomic_DNA"/>
</dbReference>
<dbReference type="Proteomes" id="UP000190657">
    <property type="component" value="Unassembled WGS sequence"/>
</dbReference>
<evidence type="ECO:0000313" key="6">
    <source>
        <dbReference type="Proteomes" id="UP000190657"/>
    </source>
</evidence>
<feature type="region of interest" description="Disordered" evidence="2">
    <location>
        <begin position="61"/>
        <end position="114"/>
    </location>
</feature>
<organism evidence="5 6">
    <name type="scientific">Eubacterium coprostanoligenes</name>
    <dbReference type="NCBI Taxonomy" id="290054"/>
    <lineage>
        <taxon>Bacteria</taxon>
        <taxon>Bacillati</taxon>
        <taxon>Bacillota</taxon>
        <taxon>Clostridia</taxon>
        <taxon>Eubacteriales</taxon>
        <taxon>Eubacteriaceae</taxon>
        <taxon>Eubacterium</taxon>
    </lineage>
</organism>
<dbReference type="InterPro" id="IPR050922">
    <property type="entry name" value="LytR/CpsA/Psr_CW_biosynth"/>
</dbReference>
<dbReference type="PANTHER" id="PTHR33392:SF6">
    <property type="entry name" value="POLYISOPRENYL-TEICHOIC ACID--PEPTIDOGLYCAN TEICHOIC ACID TRANSFERASE TAGU"/>
    <property type="match status" value="1"/>
</dbReference>
<dbReference type="Pfam" id="PF03816">
    <property type="entry name" value="LytR_cpsA_psr"/>
    <property type="match status" value="1"/>
</dbReference>
<feature type="transmembrane region" description="Helical" evidence="3">
    <location>
        <begin position="119"/>
        <end position="143"/>
    </location>
</feature>
<dbReference type="OrthoDB" id="27330at2"/>
<feature type="compositionally biased region" description="Basic residues" evidence="2">
    <location>
        <begin position="102"/>
        <end position="111"/>
    </location>
</feature>
<evidence type="ECO:0000256" key="1">
    <source>
        <dbReference type="ARBA" id="ARBA00006068"/>
    </source>
</evidence>
<evidence type="ECO:0000256" key="2">
    <source>
        <dbReference type="SAM" id="MobiDB-lite"/>
    </source>
</evidence>
<protein>
    <submittedName>
        <fullName evidence="5">Transcriptional attenuator, LytR family</fullName>
    </submittedName>
</protein>